<dbReference type="RefSeq" id="YP_009051650.1">
    <property type="nucleotide sequence ID" value="NC_024684.1"/>
</dbReference>
<dbReference type="EMBL" id="KJ156523">
    <property type="protein sequence ID" value="AII22559.1"/>
    <property type="molecule type" value="Genomic_DNA"/>
</dbReference>
<dbReference type="Proteomes" id="UP000133496">
    <property type="component" value="Segment"/>
</dbReference>
<accession>A0A076FUL2</accession>
<evidence type="ECO:0000313" key="2">
    <source>
        <dbReference type="Proteomes" id="UP000133496"/>
    </source>
</evidence>
<reference evidence="1 2" key="1">
    <citation type="journal article" date="2014" name="J. Virol.">
        <title>Molecular characterization of a lizard adenovirus reveals the first atadenovirus with two fiber genes and the first adenovirus with either one short or three long fibers per penton.</title>
        <authorList>
            <person name="Penzes J.J."/>
            <person name="Menendez-Conejero R."/>
            <person name="Condezo G.N."/>
            <person name="Ball I."/>
            <person name="Papp T."/>
            <person name="Doszpoly A."/>
            <person name="Paradela A."/>
            <person name="Perez-Berna A.J."/>
            <person name="Lopez-Sanz M."/>
            <person name="Nguyen T.H."/>
            <person name="van Raaij M.J."/>
            <person name="Marschang R.E."/>
            <person name="Harrach B."/>
            <person name="Benko M."/>
            <person name="San Martin C."/>
        </authorList>
    </citation>
    <scope>NUCLEOTIDE SEQUENCE [LARGE SCALE GENOMIC DNA]</scope>
    <source>
        <strain evidence="1">23-06</strain>
    </source>
</reference>
<dbReference type="GeneID" id="20041306"/>
<proteinExistence type="predicted"/>
<dbReference type="OrthoDB" id="36122at10239"/>
<evidence type="ECO:0000313" key="1">
    <source>
        <dbReference type="EMBL" id="AII22559.1"/>
    </source>
</evidence>
<dbReference type="KEGG" id="vg:20041306"/>
<keyword evidence="2" id="KW-1185">Reference proteome</keyword>
<sequence length="119" mass="13446">MTGFVRTFYIVPKEPIVSEDFFETRLVQGRLGTDFSVLYVPALANHGSVITATVLALTKRDSDPGLVHFMDGSRNLSVVNPASADCSWMFDYLQKLCVNFSRLVSKTHDTNYFTSWKEE</sequence>
<name>A0A076FUL2_9ADEN</name>
<protein>
    <submittedName>
        <fullName evidence="1">Protein LH1</fullName>
    </submittedName>
</protein>
<organism evidence="1 2">
    <name type="scientific">Lizard adenovirus 2</name>
    <dbReference type="NCBI Taxonomy" id="874272"/>
    <lineage>
        <taxon>Viruses</taxon>
        <taxon>Varidnaviria</taxon>
        <taxon>Bamfordvirae</taxon>
        <taxon>Preplasmiviricota</taxon>
        <taxon>Polisuviricotina</taxon>
        <taxon>Pharingeaviricetes</taxon>
        <taxon>Rowavirales</taxon>
        <taxon>Adenoviridae</taxon>
        <taxon>Barthadenovirus</taxon>
        <taxon>Barthadenovirus lacertae</taxon>
        <taxon>Lizard atadenovirus A</taxon>
    </lineage>
</organism>